<protein>
    <submittedName>
        <fullName evidence="1">Uncharacterized protein</fullName>
    </submittedName>
</protein>
<evidence type="ECO:0000313" key="1">
    <source>
        <dbReference type="EMBL" id="KAG8182834.1"/>
    </source>
</evidence>
<keyword evidence="2" id="KW-1185">Reference proteome</keyword>
<reference evidence="1 2" key="1">
    <citation type="journal article" date="2022" name="Nat. Ecol. Evol.">
        <title>A masculinizing supergene underlies an exaggerated male reproductive morph in a spider.</title>
        <authorList>
            <person name="Hendrickx F."/>
            <person name="De Corte Z."/>
            <person name="Sonet G."/>
            <person name="Van Belleghem S.M."/>
            <person name="Kostlbacher S."/>
            <person name="Vangestel C."/>
        </authorList>
    </citation>
    <scope>NUCLEOTIDE SEQUENCE [LARGE SCALE GENOMIC DNA]</scope>
    <source>
        <strain evidence="1">W744_W776</strain>
    </source>
</reference>
<accession>A0AAV6UFQ5</accession>
<proteinExistence type="predicted"/>
<dbReference type="EMBL" id="JAFNEN010000445">
    <property type="protein sequence ID" value="KAG8182834.1"/>
    <property type="molecule type" value="Genomic_DNA"/>
</dbReference>
<name>A0AAV6UFQ5_9ARAC</name>
<comment type="caution">
    <text evidence="1">The sequence shown here is derived from an EMBL/GenBank/DDBJ whole genome shotgun (WGS) entry which is preliminary data.</text>
</comment>
<sequence length="72" mass="8035">MKQAWNLEPDNRLAFSEVLKRLEQLRLMVQAEILCKTLQMGLTHSSKIITGSCSAGLKIGAHDLSSIRRRAA</sequence>
<evidence type="ECO:0000313" key="2">
    <source>
        <dbReference type="Proteomes" id="UP000827092"/>
    </source>
</evidence>
<gene>
    <name evidence="1" type="ORF">JTE90_000441</name>
</gene>
<dbReference type="AlphaFoldDB" id="A0AAV6UFQ5"/>
<organism evidence="1 2">
    <name type="scientific">Oedothorax gibbosus</name>
    <dbReference type="NCBI Taxonomy" id="931172"/>
    <lineage>
        <taxon>Eukaryota</taxon>
        <taxon>Metazoa</taxon>
        <taxon>Ecdysozoa</taxon>
        <taxon>Arthropoda</taxon>
        <taxon>Chelicerata</taxon>
        <taxon>Arachnida</taxon>
        <taxon>Araneae</taxon>
        <taxon>Araneomorphae</taxon>
        <taxon>Entelegynae</taxon>
        <taxon>Araneoidea</taxon>
        <taxon>Linyphiidae</taxon>
        <taxon>Erigoninae</taxon>
        <taxon>Oedothorax</taxon>
    </lineage>
</organism>
<dbReference type="Proteomes" id="UP000827092">
    <property type="component" value="Unassembled WGS sequence"/>
</dbReference>